<dbReference type="VEuPathDB" id="FungiDB:Z518_10343"/>
<comment type="function">
    <text evidence="3">Required for nuclear movement. May interact between microtubules and nuclei and/or may be involved in the generation of force used to move nuclei during interphase.</text>
</comment>
<evidence type="ECO:0000256" key="4">
    <source>
        <dbReference type="ARBA" id="ARBA00068398"/>
    </source>
</evidence>
<keyword evidence="2" id="KW-0963">Cytoplasm</keyword>
<dbReference type="Pfam" id="PF04969">
    <property type="entry name" value="CS"/>
    <property type="match status" value="1"/>
</dbReference>
<keyword evidence="8" id="KW-1185">Reference proteome</keyword>
<dbReference type="PANTHER" id="PTHR12356">
    <property type="entry name" value="NUCLEAR MOVEMENT PROTEIN NUDC"/>
    <property type="match status" value="1"/>
</dbReference>
<dbReference type="CDD" id="cd06467">
    <property type="entry name" value="p23_NUDC_like"/>
    <property type="match status" value="1"/>
</dbReference>
<dbReference type="FunFam" id="2.60.40.790:FF:000001">
    <property type="entry name" value="Nuclear migration protein nudC"/>
    <property type="match status" value="1"/>
</dbReference>
<evidence type="ECO:0000313" key="7">
    <source>
        <dbReference type="EMBL" id="KIX00205.1"/>
    </source>
</evidence>
<dbReference type="InterPro" id="IPR008978">
    <property type="entry name" value="HSP20-like_chaperone"/>
</dbReference>
<dbReference type="HOGENOM" id="CLU_047332_2_0_1"/>
<dbReference type="GO" id="GO:0051082">
    <property type="term" value="F:unfolded protein binding"/>
    <property type="evidence" value="ECO:0007669"/>
    <property type="project" value="TreeGrafter"/>
</dbReference>
<dbReference type="GO" id="GO:0005737">
    <property type="term" value="C:cytoplasm"/>
    <property type="evidence" value="ECO:0007669"/>
    <property type="project" value="UniProtKB-SubCell"/>
</dbReference>
<dbReference type="Gene3D" id="2.60.40.790">
    <property type="match status" value="1"/>
</dbReference>
<dbReference type="GO" id="GO:0006457">
    <property type="term" value="P:protein folding"/>
    <property type="evidence" value="ECO:0007669"/>
    <property type="project" value="TreeGrafter"/>
</dbReference>
<evidence type="ECO:0000256" key="3">
    <source>
        <dbReference type="ARBA" id="ARBA00059400"/>
    </source>
</evidence>
<accession>A0A0D2ITX8</accession>
<dbReference type="RefSeq" id="XP_013267341.1">
    <property type="nucleotide sequence ID" value="XM_013411887.1"/>
</dbReference>
<evidence type="ECO:0000313" key="8">
    <source>
        <dbReference type="Proteomes" id="UP000053617"/>
    </source>
</evidence>
<sequence>MSEPRESSPTPSERARKDEEDRKREEEEQAKLPYKWTQTLEEADVNVPIPGNLKARDLIVELKKTHIKVGIKGQEPIIDGDFPHPIQTDDSTWVLSTKPDGSKEIVINLAKARGSYWWAHIVTSAPKIDTTKIQPENSKLSELDGETRGMVEKMMYDQEMKRQGKPTSDEQKKDEMLKKFMAQHPEMDFSQAKIG</sequence>
<comment type="subcellular location">
    <subcellularLocation>
        <location evidence="1">Cytoplasm</location>
    </subcellularLocation>
</comment>
<dbReference type="InterPro" id="IPR037898">
    <property type="entry name" value="NudC_fam"/>
</dbReference>
<gene>
    <name evidence="7" type="ORF">Z518_10343</name>
</gene>
<evidence type="ECO:0000256" key="5">
    <source>
        <dbReference type="SAM" id="MobiDB-lite"/>
    </source>
</evidence>
<evidence type="ECO:0000256" key="1">
    <source>
        <dbReference type="ARBA" id="ARBA00004496"/>
    </source>
</evidence>
<dbReference type="EMBL" id="KN847483">
    <property type="protein sequence ID" value="KIX00205.1"/>
    <property type="molecule type" value="Genomic_DNA"/>
</dbReference>
<dbReference type="AlphaFoldDB" id="A0A0D2ITX8"/>
<feature type="domain" description="CS" evidence="6">
    <location>
        <begin position="29"/>
        <end position="122"/>
    </location>
</feature>
<dbReference type="InterPro" id="IPR007052">
    <property type="entry name" value="CS_dom"/>
</dbReference>
<dbReference type="PANTHER" id="PTHR12356:SF3">
    <property type="entry name" value="NUCLEAR MIGRATION PROTEIN NUDC"/>
    <property type="match status" value="1"/>
</dbReference>
<organism evidence="7 8">
    <name type="scientific">Rhinocladiella mackenziei CBS 650.93</name>
    <dbReference type="NCBI Taxonomy" id="1442369"/>
    <lineage>
        <taxon>Eukaryota</taxon>
        <taxon>Fungi</taxon>
        <taxon>Dikarya</taxon>
        <taxon>Ascomycota</taxon>
        <taxon>Pezizomycotina</taxon>
        <taxon>Eurotiomycetes</taxon>
        <taxon>Chaetothyriomycetidae</taxon>
        <taxon>Chaetothyriales</taxon>
        <taxon>Herpotrichiellaceae</taxon>
        <taxon>Rhinocladiella</taxon>
    </lineage>
</organism>
<dbReference type="OrthoDB" id="416217at2759"/>
<evidence type="ECO:0000256" key="2">
    <source>
        <dbReference type="ARBA" id="ARBA00022490"/>
    </source>
</evidence>
<dbReference type="GeneID" id="25298414"/>
<proteinExistence type="predicted"/>
<protein>
    <recommendedName>
        <fullName evidence="4">Nuclear movement protein nudC</fullName>
    </recommendedName>
</protein>
<dbReference type="PROSITE" id="PS51203">
    <property type="entry name" value="CS"/>
    <property type="match status" value="1"/>
</dbReference>
<feature type="compositionally biased region" description="Basic and acidic residues" evidence="5">
    <location>
        <begin position="13"/>
        <end position="30"/>
    </location>
</feature>
<dbReference type="Proteomes" id="UP000053617">
    <property type="component" value="Unassembled WGS sequence"/>
</dbReference>
<name>A0A0D2ITX8_9EURO</name>
<feature type="region of interest" description="Disordered" evidence="5">
    <location>
        <begin position="1"/>
        <end position="33"/>
    </location>
</feature>
<evidence type="ECO:0000259" key="6">
    <source>
        <dbReference type="PROSITE" id="PS51203"/>
    </source>
</evidence>
<reference evidence="7 8" key="1">
    <citation type="submission" date="2015-01" db="EMBL/GenBank/DDBJ databases">
        <title>The Genome Sequence of Rhinocladiella mackenzie CBS 650.93.</title>
        <authorList>
            <consortium name="The Broad Institute Genomics Platform"/>
            <person name="Cuomo C."/>
            <person name="de Hoog S."/>
            <person name="Gorbushina A."/>
            <person name="Stielow B."/>
            <person name="Teixiera M."/>
            <person name="Abouelleil A."/>
            <person name="Chapman S.B."/>
            <person name="Priest M."/>
            <person name="Young S.K."/>
            <person name="Wortman J."/>
            <person name="Nusbaum C."/>
            <person name="Birren B."/>
        </authorList>
    </citation>
    <scope>NUCLEOTIDE SEQUENCE [LARGE SCALE GENOMIC DNA]</scope>
    <source>
        <strain evidence="7 8">CBS 650.93</strain>
    </source>
</reference>
<dbReference type="STRING" id="1442369.A0A0D2ITX8"/>
<dbReference type="SUPFAM" id="SSF49764">
    <property type="entry name" value="HSP20-like chaperones"/>
    <property type="match status" value="1"/>
</dbReference>